<evidence type="ECO:0000259" key="2">
    <source>
        <dbReference type="Pfam" id="PF07811"/>
    </source>
</evidence>
<gene>
    <name evidence="3" type="ORF">GIY23_12875</name>
</gene>
<dbReference type="RefSeq" id="WP_154076882.1">
    <property type="nucleotide sequence ID" value="NZ_CP045929.1"/>
</dbReference>
<evidence type="ECO:0000256" key="1">
    <source>
        <dbReference type="SAM" id="Phobius"/>
    </source>
</evidence>
<keyword evidence="1" id="KW-1133">Transmembrane helix</keyword>
<dbReference type="EMBL" id="CP045929">
    <property type="protein sequence ID" value="QGK70298.1"/>
    <property type="molecule type" value="Genomic_DNA"/>
</dbReference>
<organism evidence="3 4">
    <name type="scientific">Allosaccharopolyspora coralli</name>
    <dbReference type="NCBI Taxonomy" id="2665642"/>
    <lineage>
        <taxon>Bacteria</taxon>
        <taxon>Bacillati</taxon>
        <taxon>Actinomycetota</taxon>
        <taxon>Actinomycetes</taxon>
        <taxon>Pseudonocardiales</taxon>
        <taxon>Pseudonocardiaceae</taxon>
        <taxon>Allosaccharopolyspora</taxon>
    </lineage>
</organism>
<dbReference type="Proteomes" id="UP000371041">
    <property type="component" value="Chromosome"/>
</dbReference>
<keyword evidence="4" id="KW-1185">Reference proteome</keyword>
<sequence>MTTRTAREDTGATSIELAVLTPVVLLVLALVIAGARIVTAHAALDHAVTAAARSASLARSPTTAVSTARDTALHGLADQALHCHGHTTQVDTSGFGTRAGTTGRVTVTLDCPVPLGDLLLPGIPGVIELSTSFTSTVDPFRGRT</sequence>
<proteinExistence type="predicted"/>
<name>A0A5Q3Q6Q8_9PSEU</name>
<dbReference type="Pfam" id="PF07811">
    <property type="entry name" value="TadE"/>
    <property type="match status" value="1"/>
</dbReference>
<reference evidence="4" key="1">
    <citation type="submission" date="2019-11" db="EMBL/GenBank/DDBJ databases">
        <title>The complete genome sequence of Saccharopolyspora sp. E2A.</title>
        <authorList>
            <person name="Zhang G."/>
        </authorList>
    </citation>
    <scope>NUCLEOTIDE SEQUENCE [LARGE SCALE GENOMIC DNA]</scope>
    <source>
        <strain evidence="4">E2A</strain>
    </source>
</reference>
<keyword evidence="1" id="KW-0812">Transmembrane</keyword>
<keyword evidence="1" id="KW-0472">Membrane</keyword>
<dbReference type="InterPro" id="IPR012495">
    <property type="entry name" value="TadE-like_dom"/>
</dbReference>
<dbReference type="AlphaFoldDB" id="A0A5Q3Q6Q8"/>
<evidence type="ECO:0000313" key="4">
    <source>
        <dbReference type="Proteomes" id="UP000371041"/>
    </source>
</evidence>
<evidence type="ECO:0000313" key="3">
    <source>
        <dbReference type="EMBL" id="QGK70298.1"/>
    </source>
</evidence>
<protein>
    <submittedName>
        <fullName evidence="3">Pilus assembly protein</fullName>
    </submittedName>
</protein>
<accession>A0A5Q3Q6Q8</accession>
<feature type="transmembrane region" description="Helical" evidence="1">
    <location>
        <begin position="17"/>
        <end position="38"/>
    </location>
</feature>
<dbReference type="KEGG" id="sace:GIY23_12875"/>
<feature type="domain" description="TadE-like" evidence="2">
    <location>
        <begin position="11"/>
        <end position="53"/>
    </location>
</feature>